<evidence type="ECO:0000313" key="1">
    <source>
        <dbReference type="EMBL" id="GLC50662.1"/>
    </source>
</evidence>
<dbReference type="InterPro" id="IPR008979">
    <property type="entry name" value="Galactose-bd-like_sf"/>
</dbReference>
<proteinExistence type="predicted"/>
<name>A0A9W6BFJ3_9CHLO</name>
<dbReference type="Proteomes" id="UP001165080">
    <property type="component" value="Unassembled WGS sequence"/>
</dbReference>
<organism evidence="1 2">
    <name type="scientific">Pleodorina starrii</name>
    <dbReference type="NCBI Taxonomy" id="330485"/>
    <lineage>
        <taxon>Eukaryota</taxon>
        <taxon>Viridiplantae</taxon>
        <taxon>Chlorophyta</taxon>
        <taxon>core chlorophytes</taxon>
        <taxon>Chlorophyceae</taxon>
        <taxon>CS clade</taxon>
        <taxon>Chlamydomonadales</taxon>
        <taxon>Volvocaceae</taxon>
        <taxon>Pleodorina</taxon>
    </lineage>
</organism>
<evidence type="ECO:0000313" key="2">
    <source>
        <dbReference type="Proteomes" id="UP001165080"/>
    </source>
</evidence>
<dbReference type="SUPFAM" id="SSF49785">
    <property type="entry name" value="Galactose-binding domain-like"/>
    <property type="match status" value="1"/>
</dbReference>
<dbReference type="Gene3D" id="2.60.120.260">
    <property type="entry name" value="Galactose-binding domain-like"/>
    <property type="match status" value="1"/>
</dbReference>
<gene>
    <name evidence="1" type="primary">PLESTB000850</name>
    <name evidence="1" type="ORF">PLESTB_000404900</name>
</gene>
<accession>A0A9W6BFJ3</accession>
<reference evidence="1 2" key="1">
    <citation type="journal article" date="2023" name="Commun. Biol.">
        <title>Reorganization of the ancestral sex-determining regions during the evolution of trioecy in Pleodorina starrii.</title>
        <authorList>
            <person name="Takahashi K."/>
            <person name="Suzuki S."/>
            <person name="Kawai-Toyooka H."/>
            <person name="Yamamoto K."/>
            <person name="Hamaji T."/>
            <person name="Ootsuki R."/>
            <person name="Yamaguchi H."/>
            <person name="Kawachi M."/>
            <person name="Higashiyama T."/>
            <person name="Nozaki H."/>
        </authorList>
    </citation>
    <scope>NUCLEOTIDE SEQUENCE [LARGE SCALE GENOMIC DNA]</scope>
    <source>
        <strain evidence="1 2">NIES-4479</strain>
    </source>
</reference>
<comment type="caution">
    <text evidence="1">The sequence shown here is derived from an EMBL/GenBank/DDBJ whole genome shotgun (WGS) entry which is preliminary data.</text>
</comment>
<keyword evidence="2" id="KW-1185">Reference proteome</keyword>
<dbReference type="EMBL" id="BRXU01000003">
    <property type="protein sequence ID" value="GLC50662.1"/>
    <property type="molecule type" value="Genomic_DNA"/>
</dbReference>
<dbReference type="AlphaFoldDB" id="A0A9W6BFJ3"/>
<sequence>MAYSFECNATTCRGITSSSGDLNGPEKAVDGLKPAAGDKSPGVFISSLLSRTDQNVTLSIDLNETMLISKVLVYIRRKCCGNLTYEFRAGGAAVDNSSRSAMIGFNNVIHRELSYNQTDDVISISVSTSRAPTARYVSIRGIPINATTTVFPMFVEIVEVEVYGSPADEAQIVCTGYRAVTY</sequence>
<protein>
    <submittedName>
        <fullName evidence="1">Uncharacterized protein</fullName>
    </submittedName>
</protein>